<name>A0ABX7I6R7_9BACT</name>
<dbReference type="Proteomes" id="UP000612680">
    <property type="component" value="Chromosome"/>
</dbReference>
<evidence type="ECO:0000313" key="2">
    <source>
        <dbReference type="Proteomes" id="UP000612680"/>
    </source>
</evidence>
<dbReference type="RefSeq" id="WP_204655799.1">
    <property type="nucleotide sequence ID" value="NZ_CP056775.1"/>
</dbReference>
<protein>
    <submittedName>
        <fullName evidence="1">Uncharacterized protein</fullName>
    </submittedName>
</protein>
<proteinExistence type="predicted"/>
<evidence type="ECO:0000313" key="1">
    <source>
        <dbReference type="EMBL" id="QRR01796.1"/>
    </source>
</evidence>
<gene>
    <name evidence="1" type="ORF">HWI92_13185</name>
</gene>
<reference evidence="1 2" key="1">
    <citation type="submission" date="2020-06" db="EMBL/GenBank/DDBJ databases">
        <title>Dyadobacter sandarakinus sp. nov., isolated from the soil of the Arctic Yellow River Station.</title>
        <authorList>
            <person name="Zhang Y."/>
            <person name="Peng F."/>
        </authorList>
    </citation>
    <scope>NUCLEOTIDE SEQUENCE [LARGE SCALE GENOMIC DNA]</scope>
    <source>
        <strain evidence="1 2">Q3-56</strain>
    </source>
</reference>
<accession>A0ABX7I6R7</accession>
<sequence length="134" mass="15599">MINNSNENALMDDANSPELNRKLMGYISEDFIKVADQLKEASYQIRKRGFSENPVFIITNNELELGLLLIDANEMNNRFQYRASFMQEFIERKLIGEESVLLFKENYKNPDEFCCLFALVGEFSGFVFVPYPED</sequence>
<keyword evidence="2" id="KW-1185">Reference proteome</keyword>
<dbReference type="EMBL" id="CP056775">
    <property type="protein sequence ID" value="QRR01796.1"/>
    <property type="molecule type" value="Genomic_DNA"/>
</dbReference>
<organism evidence="1 2">
    <name type="scientific">Dyadobacter sandarakinus</name>
    <dbReference type="NCBI Taxonomy" id="2747268"/>
    <lineage>
        <taxon>Bacteria</taxon>
        <taxon>Pseudomonadati</taxon>
        <taxon>Bacteroidota</taxon>
        <taxon>Cytophagia</taxon>
        <taxon>Cytophagales</taxon>
        <taxon>Spirosomataceae</taxon>
        <taxon>Dyadobacter</taxon>
    </lineage>
</organism>